<dbReference type="AlphaFoldDB" id="A0A6A6Y2I0"/>
<keyword evidence="1" id="KW-1133">Transmembrane helix</keyword>
<sequence>MESSGFRQNAAVVWLNLQQMEEEVQVAYVQAQLGSHLTQCAPHSRECRDLHNVTTSSSSITLRPLSAPLSAPLSVLLSGLVVPWLLGPFTSADPDPAALVLALASPPAISIFLVFLRYGSTKPTLSRSLFSPVSIAVLALLLLDRPLSDTGYSIVISSRQIGGASGAQARRQSVGDGDEPDAGAVDGVVGAGDGVVRVLGFAFAGCWQILGATCSPVTNRCPSVTNPSTRFASAARPTLRARPIPTDAAITDAARPTLRTRPAITDAAIVQTLGIPG</sequence>
<feature type="transmembrane region" description="Helical" evidence="1">
    <location>
        <begin position="65"/>
        <end position="86"/>
    </location>
</feature>
<accession>A0A6A6Y2I0</accession>
<keyword evidence="1" id="KW-0472">Membrane</keyword>
<reference evidence="4" key="2">
    <citation type="submission" date="2020-04" db="EMBL/GenBank/DDBJ databases">
        <authorList>
            <consortium name="NCBI Genome Project"/>
        </authorList>
    </citation>
    <scope>NUCLEOTIDE SEQUENCE</scope>
    <source>
        <strain evidence="4">CBS 304.34</strain>
    </source>
</reference>
<organism evidence="2">
    <name type="scientific">Mytilinidion resinicola</name>
    <dbReference type="NCBI Taxonomy" id="574789"/>
    <lineage>
        <taxon>Eukaryota</taxon>
        <taxon>Fungi</taxon>
        <taxon>Dikarya</taxon>
        <taxon>Ascomycota</taxon>
        <taxon>Pezizomycotina</taxon>
        <taxon>Dothideomycetes</taxon>
        <taxon>Pleosporomycetidae</taxon>
        <taxon>Mytilinidiales</taxon>
        <taxon>Mytilinidiaceae</taxon>
        <taxon>Mytilinidion</taxon>
    </lineage>
</organism>
<keyword evidence="3" id="KW-1185">Reference proteome</keyword>
<proteinExistence type="predicted"/>
<name>A0A6A6Y2I0_9PEZI</name>
<feature type="transmembrane region" description="Helical" evidence="1">
    <location>
        <begin position="98"/>
        <end position="118"/>
    </location>
</feature>
<evidence type="ECO:0000313" key="2">
    <source>
        <dbReference type="EMBL" id="KAF2803026.1"/>
    </source>
</evidence>
<dbReference type="GeneID" id="54463389"/>
<reference evidence="2 4" key="1">
    <citation type="journal article" date="2020" name="Stud. Mycol.">
        <title>101 Dothideomycetes genomes: a test case for predicting lifestyles and emergence of pathogens.</title>
        <authorList>
            <person name="Haridas S."/>
            <person name="Albert R."/>
            <person name="Binder M."/>
            <person name="Bloem J."/>
            <person name="Labutti K."/>
            <person name="Salamov A."/>
            <person name="Andreopoulos B."/>
            <person name="Baker S."/>
            <person name="Barry K."/>
            <person name="Bills G."/>
            <person name="Bluhm B."/>
            <person name="Cannon C."/>
            <person name="Castanera R."/>
            <person name="Culley D."/>
            <person name="Daum C."/>
            <person name="Ezra D."/>
            <person name="Gonzalez J."/>
            <person name="Henrissat B."/>
            <person name="Kuo A."/>
            <person name="Liang C."/>
            <person name="Lipzen A."/>
            <person name="Lutzoni F."/>
            <person name="Magnuson J."/>
            <person name="Mondo S."/>
            <person name="Nolan M."/>
            <person name="Ohm R."/>
            <person name="Pangilinan J."/>
            <person name="Park H.-J."/>
            <person name="Ramirez L."/>
            <person name="Alfaro M."/>
            <person name="Sun H."/>
            <person name="Tritt A."/>
            <person name="Yoshinaga Y."/>
            <person name="Zwiers L.-H."/>
            <person name="Turgeon B."/>
            <person name="Goodwin S."/>
            <person name="Spatafora J."/>
            <person name="Crous P."/>
            <person name="Grigoriev I."/>
        </authorList>
    </citation>
    <scope>NUCLEOTIDE SEQUENCE</scope>
    <source>
        <strain evidence="2 4">CBS 304.34</strain>
    </source>
</reference>
<evidence type="ECO:0000313" key="3">
    <source>
        <dbReference type="Proteomes" id="UP000504636"/>
    </source>
</evidence>
<reference evidence="4" key="3">
    <citation type="submission" date="2025-04" db="UniProtKB">
        <authorList>
            <consortium name="RefSeq"/>
        </authorList>
    </citation>
    <scope>IDENTIFICATION</scope>
    <source>
        <strain evidence="4">CBS 304.34</strain>
    </source>
</reference>
<dbReference type="Proteomes" id="UP000504636">
    <property type="component" value="Unplaced"/>
</dbReference>
<evidence type="ECO:0000256" key="1">
    <source>
        <dbReference type="SAM" id="Phobius"/>
    </source>
</evidence>
<evidence type="ECO:0000313" key="4">
    <source>
        <dbReference type="RefSeq" id="XP_033569990.1"/>
    </source>
</evidence>
<gene>
    <name evidence="2 4" type="ORF">BDZ99DRAFT_482551</name>
</gene>
<dbReference type="RefSeq" id="XP_033569990.1">
    <property type="nucleotide sequence ID" value="XM_033722496.1"/>
</dbReference>
<protein>
    <submittedName>
        <fullName evidence="2 4">Uncharacterized protein</fullName>
    </submittedName>
</protein>
<dbReference type="EMBL" id="MU003720">
    <property type="protein sequence ID" value="KAF2803026.1"/>
    <property type="molecule type" value="Genomic_DNA"/>
</dbReference>
<keyword evidence="1" id="KW-0812">Transmembrane</keyword>